<dbReference type="GO" id="GO:0033608">
    <property type="term" value="F:formyl-CoA transferase activity"/>
    <property type="evidence" value="ECO:0007669"/>
    <property type="project" value="UniProtKB-EC"/>
</dbReference>
<accession>A0ABS4GM14</accession>
<dbReference type="Proteomes" id="UP001519343">
    <property type="component" value="Unassembled WGS sequence"/>
</dbReference>
<reference evidence="2 3" key="1">
    <citation type="submission" date="2021-03" db="EMBL/GenBank/DDBJ databases">
        <title>Genomic Encyclopedia of Type Strains, Phase IV (KMG-IV): sequencing the most valuable type-strain genomes for metagenomic binning, comparative biology and taxonomic classification.</title>
        <authorList>
            <person name="Goeker M."/>
        </authorList>
    </citation>
    <scope>NUCLEOTIDE SEQUENCE [LARGE SCALE GENOMIC DNA]</scope>
    <source>
        <strain evidence="2 3">DSM 24738</strain>
    </source>
</reference>
<comment type="caution">
    <text evidence="2">The sequence shown here is derived from an EMBL/GenBank/DDBJ whole genome shotgun (WGS) entry which is preliminary data.</text>
</comment>
<protein>
    <submittedName>
        <fullName evidence="2">Formyl-CoA transferase</fullName>
        <ecNumber evidence="2">2.8.3.16</ecNumber>
    </submittedName>
</protein>
<evidence type="ECO:0000313" key="3">
    <source>
        <dbReference type="Proteomes" id="UP001519343"/>
    </source>
</evidence>
<keyword evidence="1 2" id="KW-0808">Transferase</keyword>
<dbReference type="Pfam" id="PF02515">
    <property type="entry name" value="CoA_transf_3"/>
    <property type="match status" value="1"/>
</dbReference>
<proteinExistence type="predicted"/>
<dbReference type="PANTHER" id="PTHR48207">
    <property type="entry name" value="SUCCINATE--HYDROXYMETHYLGLUTARATE COA-TRANSFERASE"/>
    <property type="match status" value="1"/>
</dbReference>
<dbReference type="Gene3D" id="3.40.50.10540">
    <property type="entry name" value="Crotonobetainyl-coa:carnitine coa-transferase, domain 1"/>
    <property type="match status" value="1"/>
</dbReference>
<sequence>MSKKQQGPLAGVRVLDIATVFAAPFAASLLGDYGAEVLKVELPGIGDALRGMQPTEASESMAWVALARNKRSITLDLRKEKGQDLFLKLLKDYDVLLENFRPGTLEKWGISIERMREANPNLIITSVSGYGKTGPYSSRAGFGTSATAFSGYTYMNGFPDRPPLSPPMPLADYVTGLFAALGTLAAIYHRDAKGGEAQEVDASLFESMFRILEANVTAYDRLGIIKERAGNEFSNSAPVGTFQTSDGKWLALTTSTDRTFHRLAEVIGRPEMKTDPNFATNQARVARREEVNSIVAKWFSEHTAKSIQHLCDENGVPVSQIYSMEDIFQDPQYVARDAIVEVDHPTLGKVKVPGVAPKFTKTPGSVRRAGPILGEHNHEVYQNLGLTSAEIEQLEKEGII</sequence>
<evidence type="ECO:0000256" key="1">
    <source>
        <dbReference type="ARBA" id="ARBA00022679"/>
    </source>
</evidence>
<dbReference type="EMBL" id="JAGGKT010000002">
    <property type="protein sequence ID" value="MBP1931305.1"/>
    <property type="molecule type" value="Genomic_DNA"/>
</dbReference>
<organism evidence="2 3">
    <name type="scientific">Ammoniphilus resinae</name>
    <dbReference type="NCBI Taxonomy" id="861532"/>
    <lineage>
        <taxon>Bacteria</taxon>
        <taxon>Bacillati</taxon>
        <taxon>Bacillota</taxon>
        <taxon>Bacilli</taxon>
        <taxon>Bacillales</taxon>
        <taxon>Paenibacillaceae</taxon>
        <taxon>Aneurinibacillus group</taxon>
        <taxon>Ammoniphilus</taxon>
    </lineage>
</organism>
<dbReference type="InterPro" id="IPR023606">
    <property type="entry name" value="CoA-Trfase_III_dom_1_sf"/>
</dbReference>
<dbReference type="InterPro" id="IPR044855">
    <property type="entry name" value="CoA-Trfase_III_dom3_sf"/>
</dbReference>
<dbReference type="RefSeq" id="WP_209809373.1">
    <property type="nucleotide sequence ID" value="NZ_JAGGKT010000002.1"/>
</dbReference>
<dbReference type="InterPro" id="IPR003673">
    <property type="entry name" value="CoA-Trfase_fam_III"/>
</dbReference>
<evidence type="ECO:0000313" key="2">
    <source>
        <dbReference type="EMBL" id="MBP1931305.1"/>
    </source>
</evidence>
<gene>
    <name evidence="2" type="ORF">J2Z37_001302</name>
</gene>
<keyword evidence="3" id="KW-1185">Reference proteome</keyword>
<dbReference type="Gene3D" id="3.30.1540.10">
    <property type="entry name" value="formyl-coa transferase, domain 3"/>
    <property type="match status" value="1"/>
</dbReference>
<dbReference type="EC" id="2.8.3.16" evidence="2"/>
<name>A0ABS4GM14_9BACL</name>
<dbReference type="InterPro" id="IPR050483">
    <property type="entry name" value="CoA-transferase_III_domain"/>
</dbReference>
<dbReference type="PANTHER" id="PTHR48207:SF3">
    <property type="entry name" value="SUCCINATE--HYDROXYMETHYLGLUTARATE COA-TRANSFERASE"/>
    <property type="match status" value="1"/>
</dbReference>
<dbReference type="SUPFAM" id="SSF89796">
    <property type="entry name" value="CoA-transferase family III (CaiB/BaiF)"/>
    <property type="match status" value="1"/>
</dbReference>